<dbReference type="AlphaFoldDB" id="A0AA39WWL4"/>
<dbReference type="InterPro" id="IPR056002">
    <property type="entry name" value="DUF7580"/>
</dbReference>
<keyword evidence="3" id="KW-1185">Reference proteome</keyword>
<sequence>MEVAGVILGAIPVALYALDNYRRCLRVTKDIVKYEATITTFRHHIFIQKKQLEVTLRNVGLQIFDSRLPTRTELQRHLSARYSKKDCEQFMGIIDEMEKIMDQLLHKLDLDAMGKPRWDKGAQDRISWQWRRVRRGLGSSAREELVKQLQYWNTALCYVFEKPEIPSDADGLLVQKLQSQFSHNICNHVRSSLHGIHEALTQTDQSHVPHLSTLQVPFPTGAWRCLTIRPKRLEDYIQAQEKPSPIDESATDPFSIGSSDANNKNRVKISWRAKGPLDFIKSLALNAALPNPTTPLIPKPAACKAPAANPPEVTCLCEFIGRDHGQERTEATLQPLEQCIGHRGHFILTCTELLPTSRNLEPSQSLMDLLGPPNSLGPSKPLSRKDRLAIAAATTWAALYLCGTPWLPEDSDWGGLRTLALAHSIPDSPAISCVLKPSESRPPSSPSPTLPHNDGIRNRVVFRLGILLTELCLNTTLDTLRSTRPEYRTMTDYELAASLSDSIYLDAGHSFGYAVQRCLRCEFPGRDSTKRLEIEQFRNVFFNGVVAPVQAVYLLQSS</sequence>
<evidence type="ECO:0000313" key="2">
    <source>
        <dbReference type="EMBL" id="KAK0622605.1"/>
    </source>
</evidence>
<evidence type="ECO:0000313" key="3">
    <source>
        <dbReference type="Proteomes" id="UP001175000"/>
    </source>
</evidence>
<dbReference type="PANTHER" id="PTHR35186:SF4">
    <property type="entry name" value="PRION-INHIBITION AND PROPAGATION HELO DOMAIN-CONTAINING PROTEIN"/>
    <property type="match status" value="1"/>
</dbReference>
<gene>
    <name evidence="2" type="ORF">B0T14DRAFT_564048</name>
</gene>
<protein>
    <recommendedName>
        <fullName evidence="1">DUF7580 domain-containing protein</fullName>
    </recommendedName>
</protein>
<comment type="caution">
    <text evidence="2">The sequence shown here is derived from an EMBL/GenBank/DDBJ whole genome shotgun (WGS) entry which is preliminary data.</text>
</comment>
<reference evidence="2" key="1">
    <citation type="submission" date="2023-06" db="EMBL/GenBank/DDBJ databases">
        <title>Genome-scale phylogeny and comparative genomics of the fungal order Sordariales.</title>
        <authorList>
            <consortium name="Lawrence Berkeley National Laboratory"/>
            <person name="Hensen N."/>
            <person name="Bonometti L."/>
            <person name="Westerberg I."/>
            <person name="Brannstrom I.O."/>
            <person name="Guillou S."/>
            <person name="Cros-Aarteil S."/>
            <person name="Calhoun S."/>
            <person name="Haridas S."/>
            <person name="Kuo A."/>
            <person name="Mondo S."/>
            <person name="Pangilinan J."/>
            <person name="Riley R."/>
            <person name="Labutti K."/>
            <person name="Andreopoulos B."/>
            <person name="Lipzen A."/>
            <person name="Chen C."/>
            <person name="Yanf M."/>
            <person name="Daum C."/>
            <person name="Ng V."/>
            <person name="Clum A."/>
            <person name="Steindorff A."/>
            <person name="Ohm R."/>
            <person name="Martin F."/>
            <person name="Silar P."/>
            <person name="Natvig D."/>
            <person name="Lalanne C."/>
            <person name="Gautier V."/>
            <person name="Ament-Velasquez S.L."/>
            <person name="Kruys A."/>
            <person name="Hutchinson M.I."/>
            <person name="Powell A.J."/>
            <person name="Barry K."/>
            <person name="Miller A.N."/>
            <person name="Grigoriev I.V."/>
            <person name="Debuchy R."/>
            <person name="Gladieux P."/>
            <person name="Thoren M.H."/>
            <person name="Johannesson H."/>
        </authorList>
    </citation>
    <scope>NUCLEOTIDE SEQUENCE</scope>
    <source>
        <strain evidence="2">CBS 606.72</strain>
    </source>
</reference>
<name>A0AA39WWL4_9PEZI</name>
<proteinExistence type="predicted"/>
<accession>A0AA39WWL4</accession>
<dbReference type="EMBL" id="JAULSU010000003">
    <property type="protein sequence ID" value="KAK0622605.1"/>
    <property type="molecule type" value="Genomic_DNA"/>
</dbReference>
<evidence type="ECO:0000259" key="1">
    <source>
        <dbReference type="Pfam" id="PF24476"/>
    </source>
</evidence>
<feature type="domain" description="DUF7580" evidence="1">
    <location>
        <begin position="309"/>
        <end position="549"/>
    </location>
</feature>
<dbReference type="PANTHER" id="PTHR35186">
    <property type="entry name" value="ANK_REP_REGION DOMAIN-CONTAINING PROTEIN"/>
    <property type="match status" value="1"/>
</dbReference>
<organism evidence="2 3">
    <name type="scientific">Immersiella caudata</name>
    <dbReference type="NCBI Taxonomy" id="314043"/>
    <lineage>
        <taxon>Eukaryota</taxon>
        <taxon>Fungi</taxon>
        <taxon>Dikarya</taxon>
        <taxon>Ascomycota</taxon>
        <taxon>Pezizomycotina</taxon>
        <taxon>Sordariomycetes</taxon>
        <taxon>Sordariomycetidae</taxon>
        <taxon>Sordariales</taxon>
        <taxon>Lasiosphaeriaceae</taxon>
        <taxon>Immersiella</taxon>
    </lineage>
</organism>
<dbReference type="Pfam" id="PF24476">
    <property type="entry name" value="DUF7580"/>
    <property type="match status" value="1"/>
</dbReference>
<dbReference type="Proteomes" id="UP001175000">
    <property type="component" value="Unassembled WGS sequence"/>
</dbReference>